<comment type="caution">
    <text evidence="1">The sequence shown here is derived from an EMBL/GenBank/DDBJ whole genome shotgun (WGS) entry which is preliminary data.</text>
</comment>
<organism evidence="1 2">
    <name type="scientific">Actinomadura rudentiformis</name>
    <dbReference type="NCBI Taxonomy" id="359158"/>
    <lineage>
        <taxon>Bacteria</taxon>
        <taxon>Bacillati</taxon>
        <taxon>Actinomycetota</taxon>
        <taxon>Actinomycetes</taxon>
        <taxon>Streptosporangiales</taxon>
        <taxon>Thermomonosporaceae</taxon>
        <taxon>Actinomadura</taxon>
    </lineage>
</organism>
<sequence length="61" mass="6771">MDDCPRCGWPEDETYQVLSRHLTSDGVVSYTRCACGEVQMRFQPYDLGQVVTAGGLSRTSP</sequence>
<name>A0A6H9YRL9_9ACTN</name>
<keyword evidence="2" id="KW-1185">Reference proteome</keyword>
<accession>A0A6H9YRL9</accession>
<gene>
    <name evidence="1" type="ORF">F8566_31155</name>
</gene>
<reference evidence="1 2" key="1">
    <citation type="submission" date="2019-09" db="EMBL/GenBank/DDBJ databases">
        <title>Actinomadura physcomitrii sp. nov., a novel actinomycete isolated from moss [Physcomitrium sphaericum (Ludw) Fuernr].</title>
        <authorList>
            <person name="Zhuang X."/>
            <person name="Liu C."/>
        </authorList>
    </citation>
    <scope>NUCLEOTIDE SEQUENCE [LARGE SCALE GENOMIC DNA]</scope>
    <source>
        <strain evidence="1 2">HMC1</strain>
    </source>
</reference>
<dbReference type="EMBL" id="WBMT01000016">
    <property type="protein sequence ID" value="KAB2344393.1"/>
    <property type="molecule type" value="Genomic_DNA"/>
</dbReference>
<evidence type="ECO:0000313" key="2">
    <source>
        <dbReference type="Proteomes" id="UP000468735"/>
    </source>
</evidence>
<dbReference type="OrthoDB" id="3579625at2"/>
<protein>
    <submittedName>
        <fullName evidence="1">Uncharacterized protein</fullName>
    </submittedName>
</protein>
<dbReference type="RefSeq" id="WP_151565420.1">
    <property type="nucleotide sequence ID" value="NZ_WBMT01000016.1"/>
</dbReference>
<proteinExistence type="predicted"/>
<dbReference type="Proteomes" id="UP000468735">
    <property type="component" value="Unassembled WGS sequence"/>
</dbReference>
<dbReference type="AlphaFoldDB" id="A0A6H9YRL9"/>
<evidence type="ECO:0000313" key="1">
    <source>
        <dbReference type="EMBL" id="KAB2344393.1"/>
    </source>
</evidence>